<feature type="transmembrane region" description="Helical" evidence="1">
    <location>
        <begin position="260"/>
        <end position="283"/>
    </location>
</feature>
<dbReference type="PANTHER" id="PTHR35337">
    <property type="entry name" value="SLR1478 PROTEIN"/>
    <property type="match status" value="1"/>
</dbReference>
<dbReference type="PANTHER" id="PTHR35337:SF1">
    <property type="entry name" value="SLR1478 PROTEIN"/>
    <property type="match status" value="1"/>
</dbReference>
<keyword evidence="1" id="KW-0472">Membrane</keyword>
<evidence type="ECO:0000313" key="3">
    <source>
        <dbReference type="Proteomes" id="UP000318431"/>
    </source>
</evidence>
<organism evidence="2 3">
    <name type="scientific">Pseudoduganella lurida</name>
    <dbReference type="NCBI Taxonomy" id="1036180"/>
    <lineage>
        <taxon>Bacteria</taxon>
        <taxon>Pseudomonadati</taxon>
        <taxon>Pseudomonadota</taxon>
        <taxon>Betaproteobacteria</taxon>
        <taxon>Burkholderiales</taxon>
        <taxon>Oxalobacteraceae</taxon>
        <taxon>Telluria group</taxon>
        <taxon>Pseudoduganella</taxon>
    </lineage>
</organism>
<accession>A0A562QVU9</accession>
<reference evidence="2 3" key="1">
    <citation type="journal article" date="2015" name="Stand. Genomic Sci.">
        <title>Genomic Encyclopedia of Bacterial and Archaeal Type Strains, Phase III: the genomes of soil and plant-associated and newly described type strains.</title>
        <authorList>
            <person name="Whitman W.B."/>
            <person name="Woyke T."/>
            <person name="Klenk H.P."/>
            <person name="Zhou Y."/>
            <person name="Lilburn T.G."/>
            <person name="Beck B.J."/>
            <person name="De Vos P."/>
            <person name="Vandamme P."/>
            <person name="Eisen J.A."/>
            <person name="Garrity G."/>
            <person name="Hugenholtz P."/>
            <person name="Kyrpides N.C."/>
        </authorList>
    </citation>
    <scope>NUCLEOTIDE SEQUENCE [LARGE SCALE GENOMIC DNA]</scope>
    <source>
        <strain evidence="2 3">CGMCC 1.10822</strain>
    </source>
</reference>
<comment type="caution">
    <text evidence="2">The sequence shown here is derived from an EMBL/GenBank/DDBJ whole genome shotgun (WGS) entry which is preliminary data.</text>
</comment>
<evidence type="ECO:0000256" key="1">
    <source>
        <dbReference type="SAM" id="Phobius"/>
    </source>
</evidence>
<dbReference type="RefSeq" id="WP_158643199.1">
    <property type="nucleotide sequence ID" value="NZ_VLLB01000013.1"/>
</dbReference>
<dbReference type="AlphaFoldDB" id="A0A562QVU9"/>
<proteinExistence type="predicted"/>
<keyword evidence="1" id="KW-0812">Transmembrane</keyword>
<dbReference type="EMBL" id="VLLB01000013">
    <property type="protein sequence ID" value="TWI60915.1"/>
    <property type="molecule type" value="Genomic_DNA"/>
</dbReference>
<protein>
    <submittedName>
        <fullName evidence="2">Putative membrane protein SpoIIM required for sporulation</fullName>
    </submittedName>
</protein>
<evidence type="ECO:0000313" key="2">
    <source>
        <dbReference type="EMBL" id="TWI60915.1"/>
    </source>
</evidence>
<dbReference type="InterPro" id="IPR002798">
    <property type="entry name" value="SpoIIM-like"/>
</dbReference>
<feature type="transmembrane region" description="Helical" evidence="1">
    <location>
        <begin position="212"/>
        <end position="239"/>
    </location>
</feature>
<name>A0A562QVU9_9BURK</name>
<keyword evidence="1" id="KW-1133">Transmembrane helix</keyword>
<feature type="transmembrane region" description="Helical" evidence="1">
    <location>
        <begin position="99"/>
        <end position="119"/>
    </location>
</feature>
<dbReference type="Pfam" id="PF01944">
    <property type="entry name" value="SpoIIM"/>
    <property type="match status" value="1"/>
</dbReference>
<feature type="transmembrane region" description="Helical" evidence="1">
    <location>
        <begin position="289"/>
        <end position="309"/>
    </location>
</feature>
<dbReference type="OrthoDB" id="9792847at2"/>
<sequence length="315" mass="34493">MKQVRFEAEHGALWDSIGAIVDGTDGSRRTELPALYRRLCQTLALAEQRGYSPTLVAWLRQLVHRCHRLLYGSAAERPGTLLGWLRVDLPRRVRAEWRLLLLVLLAFWGTGLLVGLLVWDEPARAFLFRAPAQLDRMERMYQPGPMRLGRGDEGDVLMFGHYVWNNISIGFRTFAGGFFGGVPALASLVYNGIELGVVGAWLTMNDATRIPFWSFVITHASVEITGLLLSALAGIRLGLALIAPGRLSRRDALQAMASHMFPVVAGAALFTLLAAFIEAFFSAHAAIPAGVKFGVGAACWLAVLLYFAFAGRKGG</sequence>
<gene>
    <name evidence="2" type="ORF">IP91_04879</name>
</gene>
<dbReference type="Proteomes" id="UP000318431">
    <property type="component" value="Unassembled WGS sequence"/>
</dbReference>
<keyword evidence="3" id="KW-1185">Reference proteome</keyword>